<keyword evidence="2" id="KW-0223">Dioxygenase</keyword>
<dbReference type="PANTHER" id="PTHR36440">
    <property type="entry name" value="PUTATIVE (AFU_ORTHOLOGUE AFUA_8G07350)-RELATED"/>
    <property type="match status" value="1"/>
</dbReference>
<dbReference type="PANTHER" id="PTHR36440:SF1">
    <property type="entry name" value="PUTATIVE (AFU_ORTHOLOGUE AFUA_8G07350)-RELATED"/>
    <property type="match status" value="1"/>
</dbReference>
<keyword evidence="2" id="KW-0560">Oxidoreductase</keyword>
<reference evidence="2 3" key="1">
    <citation type="submission" date="2020-08" db="EMBL/GenBank/DDBJ databases">
        <title>Genomic Encyclopedia of Type Strains, Phase IV (KMG-V): Genome sequencing to study the core and pangenomes of soil and plant-associated prokaryotes.</title>
        <authorList>
            <person name="Whitman W."/>
        </authorList>
    </citation>
    <scope>NUCLEOTIDE SEQUENCE [LARGE SCALE GENOMIC DNA]</scope>
    <source>
        <strain evidence="2 3">SEMIA 4064</strain>
    </source>
</reference>
<dbReference type="RefSeq" id="WP_183940957.1">
    <property type="nucleotide sequence ID" value="NZ_JACHBI010000023.1"/>
</dbReference>
<dbReference type="AlphaFoldDB" id="A0A7W8XY24"/>
<dbReference type="EMBL" id="JACHBI010000023">
    <property type="protein sequence ID" value="MBB5577690.1"/>
    <property type="molecule type" value="Genomic_DNA"/>
</dbReference>
<keyword evidence="3" id="KW-1185">Reference proteome</keyword>
<evidence type="ECO:0000313" key="3">
    <source>
        <dbReference type="Proteomes" id="UP000549882"/>
    </source>
</evidence>
<comment type="caution">
    <text evidence="2">The sequence shown here is derived from an EMBL/GenBank/DDBJ whole genome shotgun (WGS) entry which is preliminary data.</text>
</comment>
<dbReference type="InterPro" id="IPR013096">
    <property type="entry name" value="Cupin_2"/>
</dbReference>
<dbReference type="InterPro" id="IPR011051">
    <property type="entry name" value="RmlC_Cupin_sf"/>
</dbReference>
<dbReference type="SUPFAM" id="SSF51182">
    <property type="entry name" value="RmlC-like cupins"/>
    <property type="match status" value="1"/>
</dbReference>
<proteinExistence type="predicted"/>
<dbReference type="Gene3D" id="2.60.120.10">
    <property type="entry name" value="Jelly Rolls"/>
    <property type="match status" value="1"/>
</dbReference>
<protein>
    <submittedName>
        <fullName evidence="2">Quercetin dioxygenase-like cupin family protein</fullName>
    </submittedName>
</protein>
<organism evidence="2 3">
    <name type="scientific">Rhizobium paranaense</name>
    <dbReference type="NCBI Taxonomy" id="1650438"/>
    <lineage>
        <taxon>Bacteria</taxon>
        <taxon>Pseudomonadati</taxon>
        <taxon>Pseudomonadota</taxon>
        <taxon>Alphaproteobacteria</taxon>
        <taxon>Hyphomicrobiales</taxon>
        <taxon>Rhizobiaceae</taxon>
        <taxon>Rhizobium/Agrobacterium group</taxon>
        <taxon>Rhizobium</taxon>
    </lineage>
</organism>
<evidence type="ECO:0000259" key="1">
    <source>
        <dbReference type="Pfam" id="PF07883"/>
    </source>
</evidence>
<dbReference type="InterPro" id="IPR053146">
    <property type="entry name" value="QDO-like"/>
</dbReference>
<name>A0A7W8XY24_9HYPH</name>
<dbReference type="Pfam" id="PF07883">
    <property type="entry name" value="Cupin_2"/>
    <property type="match status" value="1"/>
</dbReference>
<dbReference type="GO" id="GO:0051213">
    <property type="term" value="F:dioxygenase activity"/>
    <property type="evidence" value="ECO:0007669"/>
    <property type="project" value="UniProtKB-KW"/>
</dbReference>
<feature type="domain" description="Cupin type-2" evidence="1">
    <location>
        <begin position="39"/>
        <end position="103"/>
    </location>
</feature>
<evidence type="ECO:0000313" key="2">
    <source>
        <dbReference type="EMBL" id="MBB5577690.1"/>
    </source>
</evidence>
<sequence length="149" mass="16332">MIDLLEYPDTIEWLGVHYRTILATAATGGAMSIVDSFSPVGSGPPRHIHEREEETFILLSGSCEFWIEGETFTKKPGETVFVPRGTEHTFRVVGNRSSRHLVILTPGGFEGFFADMAAGQFQIPQDMDQIAKSAGRYSLRFTGPPLGAA</sequence>
<dbReference type="InterPro" id="IPR014710">
    <property type="entry name" value="RmlC-like_jellyroll"/>
</dbReference>
<gene>
    <name evidence="2" type="ORF">GGD50_006345</name>
</gene>
<accession>A0A7W8XY24</accession>
<dbReference type="Proteomes" id="UP000549882">
    <property type="component" value="Unassembled WGS sequence"/>
</dbReference>